<feature type="repeat" description="PPR" evidence="3">
    <location>
        <begin position="526"/>
        <end position="560"/>
    </location>
</feature>
<name>A0A1S3BZ35_CUCME</name>
<dbReference type="GeneID" id="103494622"/>
<dbReference type="InterPro" id="IPR011990">
    <property type="entry name" value="TPR-like_helical_dom_sf"/>
</dbReference>
<dbReference type="PANTHER" id="PTHR47928">
    <property type="entry name" value="REPEAT-CONTAINING PROTEIN, PUTATIVE-RELATED"/>
    <property type="match status" value="1"/>
</dbReference>
<feature type="repeat" description="PPR" evidence="3">
    <location>
        <begin position="223"/>
        <end position="257"/>
    </location>
</feature>
<feature type="repeat" description="PPR" evidence="3">
    <location>
        <begin position="561"/>
        <end position="596"/>
    </location>
</feature>
<dbReference type="Pfam" id="PF20431">
    <property type="entry name" value="E_motif"/>
    <property type="match status" value="1"/>
</dbReference>
<gene>
    <name evidence="6" type="primary">LOC103494622</name>
</gene>
<protein>
    <submittedName>
        <fullName evidence="6">Pentatricopeptide repeat-containing protein At5g13230, mitochondrial</fullName>
    </submittedName>
</protein>
<reference evidence="6" key="1">
    <citation type="submission" date="2025-08" db="UniProtKB">
        <authorList>
            <consortium name="RefSeq"/>
        </authorList>
    </citation>
    <scope>IDENTIFICATION</scope>
    <source>
        <tissue evidence="6">Stem</tissue>
    </source>
</reference>
<proteinExistence type="inferred from homology"/>
<feature type="repeat" description="PPR" evidence="3">
    <location>
        <begin position="324"/>
        <end position="358"/>
    </location>
</feature>
<dbReference type="InterPro" id="IPR002885">
    <property type="entry name" value="PPR_rpt"/>
</dbReference>
<keyword evidence="2" id="KW-0677">Repeat</keyword>
<feature type="domain" description="DYW" evidence="4">
    <location>
        <begin position="741"/>
        <end position="833"/>
    </location>
</feature>
<feature type="repeat" description="PPR" evidence="3">
    <location>
        <begin position="91"/>
        <end position="125"/>
    </location>
</feature>
<evidence type="ECO:0000256" key="3">
    <source>
        <dbReference type="PROSITE-ProRule" id="PRU00708"/>
    </source>
</evidence>
<dbReference type="Gene3D" id="1.25.40.10">
    <property type="entry name" value="Tetratricopeptide repeat domain"/>
    <property type="match status" value="4"/>
</dbReference>
<evidence type="ECO:0000313" key="6">
    <source>
        <dbReference type="RefSeq" id="XP_008454122.2"/>
    </source>
</evidence>
<sequence>MIRSFGYRLKLPCSSFRAHYNYCATKSNLCYHFSAQTALPQQWTTSIGDPPRPEFDSHSYAALLQDCIQSGDLNLGKLIHCKIVKEGGCLDLFAFNVLLNAYVKLGLLSDARKVFDEMPEKNTVSFVTLIHGYAQSNKFIEAFELFARLHGEGHELNPFVFTTVLKLLVSMEWAELGRIVHGCVLKVGYGSNTFIGTALIDAYSVSGCVSMAREVFDGISCKDMVSWTGMIASYAENDCFSEALEFFSQMRVAGFKPNNFTFAGVLKACLGLQNFDAGKTVHCSVLKTNYERDLYVGVGLLELYTRCGDNDDAWRAFGDMPKNDVIPWSFMISRFAQSGQSEKALEIFCQMRRAFVTPNQFTFSSVLQASAAMESLDLSKTIHGHALKAGLSTDVFVSNALMACYAKCGCIEQSMELFEALSDRNDVSWNTIIVSYVQLGDGERALSLFSNMLRYQVQATEVTYSSILRACATLAALELGLQVHCLTAKTIYGQDIAVGNALIDMYAKCGSIKDARFMFDMLDLRDKVSWNAIICGYSMHGLGVEAIKMFNLMKETECKPDELTFVGVLSACSNTGRLDEGKQYFTSMKQDYGIEPCMEHYTCMVWLMGRSGNLDQAVKFIEDIPFEPSVMIWRALLGACVIHNDVELGRISAQRVLELEPRDEASHVLLSNIYARARRWGNVAYVRKHMKRKGVKKEPGLSWIENQGNVHCFTVADTSHADLKLINGMLEFLNMKTRKAGYSPHLNAVLLDVEDDEKERLLWLHSERLALAFGLVRMPAGCPIRIIKNLRICVDCHSVIKLISKIVGRVIIVRDMNRFHHFENGSCSCADYW</sequence>
<dbReference type="Proteomes" id="UP001652600">
    <property type="component" value="Chromosome 7"/>
</dbReference>
<keyword evidence="5" id="KW-1185">Reference proteome</keyword>
<evidence type="ECO:0000256" key="2">
    <source>
        <dbReference type="ARBA" id="ARBA00022737"/>
    </source>
</evidence>
<dbReference type="AlphaFoldDB" id="A0A1S3BZ35"/>
<dbReference type="PROSITE" id="PS51375">
    <property type="entry name" value="PPR"/>
    <property type="match status" value="6"/>
</dbReference>
<organism evidence="5 6">
    <name type="scientific">Cucumis melo</name>
    <name type="common">Muskmelon</name>
    <dbReference type="NCBI Taxonomy" id="3656"/>
    <lineage>
        <taxon>Eukaryota</taxon>
        <taxon>Viridiplantae</taxon>
        <taxon>Streptophyta</taxon>
        <taxon>Embryophyta</taxon>
        <taxon>Tracheophyta</taxon>
        <taxon>Spermatophyta</taxon>
        <taxon>Magnoliopsida</taxon>
        <taxon>eudicotyledons</taxon>
        <taxon>Gunneridae</taxon>
        <taxon>Pentapetalae</taxon>
        <taxon>rosids</taxon>
        <taxon>fabids</taxon>
        <taxon>Cucurbitales</taxon>
        <taxon>Cucurbitaceae</taxon>
        <taxon>Benincaseae</taxon>
        <taxon>Cucumis</taxon>
    </lineage>
</organism>
<dbReference type="GO" id="GO:0003723">
    <property type="term" value="F:RNA binding"/>
    <property type="evidence" value="ECO:0007669"/>
    <property type="project" value="InterPro"/>
</dbReference>
<evidence type="ECO:0000256" key="1">
    <source>
        <dbReference type="ARBA" id="ARBA00006643"/>
    </source>
</evidence>
<dbReference type="Pfam" id="PF01535">
    <property type="entry name" value="PPR"/>
    <property type="match status" value="5"/>
</dbReference>
<dbReference type="GO" id="GO:0009451">
    <property type="term" value="P:RNA modification"/>
    <property type="evidence" value="ECO:0007669"/>
    <property type="project" value="InterPro"/>
</dbReference>
<comment type="similarity">
    <text evidence="1">Belongs to the PPR family. PCMP-H subfamily.</text>
</comment>
<dbReference type="InterPro" id="IPR050421">
    <property type="entry name" value="PPR"/>
</dbReference>
<dbReference type="InParanoid" id="A0A1S3BZ35"/>
<dbReference type="NCBIfam" id="TIGR00756">
    <property type="entry name" value="PPR"/>
    <property type="match status" value="6"/>
</dbReference>
<dbReference type="RefSeq" id="XP_008454122.2">
    <property type="nucleotide sequence ID" value="XM_008455900.3"/>
</dbReference>
<dbReference type="eggNOG" id="KOG4197">
    <property type="taxonomic scope" value="Eukaryota"/>
</dbReference>
<dbReference type="InterPro" id="IPR046848">
    <property type="entry name" value="E_motif"/>
</dbReference>
<dbReference type="PANTHER" id="PTHR47928:SF17">
    <property type="entry name" value="OS03G0441400 PROTEIN"/>
    <property type="match status" value="1"/>
</dbReference>
<evidence type="ECO:0000313" key="5">
    <source>
        <dbReference type="Proteomes" id="UP001652600"/>
    </source>
</evidence>
<accession>A0A1S3BZ35</accession>
<dbReference type="KEGG" id="cmo:103494622"/>
<feature type="repeat" description="PPR" evidence="3">
    <location>
        <begin position="425"/>
        <end position="459"/>
    </location>
</feature>
<dbReference type="GO" id="GO:0008270">
    <property type="term" value="F:zinc ion binding"/>
    <property type="evidence" value="ECO:0007669"/>
    <property type="project" value="InterPro"/>
</dbReference>
<dbReference type="FunCoup" id="A0A1S3BZ35">
    <property type="interactions" value="37"/>
</dbReference>
<dbReference type="InterPro" id="IPR032867">
    <property type="entry name" value="DYW_dom"/>
</dbReference>
<evidence type="ECO:0000259" key="4">
    <source>
        <dbReference type="Pfam" id="PF14432"/>
    </source>
</evidence>
<dbReference type="Pfam" id="PF13041">
    <property type="entry name" value="PPR_2"/>
    <property type="match status" value="4"/>
</dbReference>
<dbReference type="Pfam" id="PF14432">
    <property type="entry name" value="DYW_deaminase"/>
    <property type="match status" value="1"/>
</dbReference>